<organism evidence="1 2">
    <name type="scientific">Citrus sinensis</name>
    <name type="common">Sweet orange</name>
    <name type="synonym">Citrus aurantium var. sinensis</name>
    <dbReference type="NCBI Taxonomy" id="2711"/>
    <lineage>
        <taxon>Eukaryota</taxon>
        <taxon>Viridiplantae</taxon>
        <taxon>Streptophyta</taxon>
        <taxon>Embryophyta</taxon>
        <taxon>Tracheophyta</taxon>
        <taxon>Spermatophyta</taxon>
        <taxon>Magnoliopsida</taxon>
        <taxon>eudicotyledons</taxon>
        <taxon>Gunneridae</taxon>
        <taxon>Pentapetalae</taxon>
        <taxon>rosids</taxon>
        <taxon>malvids</taxon>
        <taxon>Sapindales</taxon>
        <taxon>Rutaceae</taxon>
        <taxon>Aurantioideae</taxon>
        <taxon>Citrus</taxon>
    </lineage>
</organism>
<keyword evidence="2" id="KW-1185">Reference proteome</keyword>
<protein>
    <submittedName>
        <fullName evidence="1">Leucine-rich repeat receptor-like serine/threonine-protein kinase</fullName>
    </submittedName>
</protein>
<dbReference type="Proteomes" id="UP000829398">
    <property type="component" value="Chromosome 7"/>
</dbReference>
<name>A0ACB8J8J1_CITSI</name>
<sequence>MSRQFISAFLCLVALIALVRGQSQSGFISIDCGLSENSGYTDKLTGLNYTSDATLIETGVIYNISSVYSRATLAQQFLNVRSFPEGARNCYTLKPARGNTKFLIRASFMYGNYDGQGKPPSFDIILEADVWDSIEFEDESTIVTKEIIHIPQKNFVYVCLVNKGSGTPFISAIELRPLKNSTYTTESGSLSLFRRWDIGSRSSETFRYPDDIYDRIWLPNSLPNSEPINTTSDIISMNDYQGPSTVMQTAVIPTNGSNSLQLSWEPNDPKFLYYAYLYFSEFENVQANNQTREIIIYINGIDWFGPFSPLHFAANTIYGTSPILTAEKIEFSINTTESSTLPPILNAYEIYRAKEFLQLLTNQQDVEAIMNIKSKYSVKRNWQGDPCVPIAYLWQGLNCSYPEYDPPRITSLNLSSSGIAGDIAPYISTLTSIQILDLSNNNLTGPVPDFLSQLPFLTELNLKGNKLKGTIPNGLIEKQKNGLLSLSVEGNPDLCPEASCAADESNGGRDNKFVVPVVASVVSLCVLVTAMAILWSLRRRMQVAKNGSFELKNQRFSYSNVLRITNNFERVLGNGGFGTVYHGYLDGTEVAVKMLSPSSAQGYKQFQAEVELLMRVHHKNLTTLVGYCDEGTNRGLIYEFMANGNLQALLLGEEGDILSWEGRLRIAIEAAKGLEYLHSGCTPPIVHRDVKSTNILLSGKFQAKIADFGLSRTFPVEGSGTHVTTTIAGTPGYLDPEYYISNRLTEKSDVYSFGVVLLEIITSKSVIERTHERIHITQWVSFMLGKGDIESIVDPRLHEDFDINSVWKTVEIAMACVSQTSTKRPTMNQVVMELNESLAIETSRLKATGKEYESKDSIESISVNQHSELSPLAR</sequence>
<reference evidence="2" key="1">
    <citation type="journal article" date="2023" name="Hortic. Res.">
        <title>A chromosome-level phased genome enabling allele-level studies in sweet orange: a case study on citrus Huanglongbing tolerance.</title>
        <authorList>
            <person name="Wu B."/>
            <person name="Yu Q."/>
            <person name="Deng Z."/>
            <person name="Duan Y."/>
            <person name="Luo F."/>
            <person name="Gmitter F. Jr."/>
        </authorList>
    </citation>
    <scope>NUCLEOTIDE SEQUENCE [LARGE SCALE GENOMIC DNA]</scope>
    <source>
        <strain evidence="2">cv. Valencia</strain>
    </source>
</reference>
<evidence type="ECO:0000313" key="1">
    <source>
        <dbReference type="EMBL" id="KAH9713968.1"/>
    </source>
</evidence>
<comment type="caution">
    <text evidence="1">The sequence shown here is derived from an EMBL/GenBank/DDBJ whole genome shotgun (WGS) entry which is preliminary data.</text>
</comment>
<accession>A0ACB8J8J1</accession>
<gene>
    <name evidence="1" type="ORF">KPL71_020519</name>
</gene>
<evidence type="ECO:0000313" key="2">
    <source>
        <dbReference type="Proteomes" id="UP000829398"/>
    </source>
</evidence>
<dbReference type="EMBL" id="CM039176">
    <property type="protein sequence ID" value="KAH9713968.1"/>
    <property type="molecule type" value="Genomic_DNA"/>
</dbReference>
<proteinExistence type="predicted"/>